<dbReference type="InterPro" id="IPR035985">
    <property type="entry name" value="Ubiquitin-activating_enz"/>
</dbReference>
<dbReference type="Gene3D" id="3.40.50.720">
    <property type="entry name" value="NAD(P)-binding Rossmann-like Domain"/>
    <property type="match status" value="1"/>
</dbReference>
<dbReference type="Pfam" id="PF14453">
    <property type="entry name" value="ThiS-like"/>
    <property type="match status" value="1"/>
</dbReference>
<dbReference type="GO" id="GO:0008641">
    <property type="term" value="F:ubiquitin-like modifier activating enzyme activity"/>
    <property type="evidence" value="ECO:0007669"/>
    <property type="project" value="InterPro"/>
</dbReference>
<dbReference type="InterPro" id="IPR012729">
    <property type="entry name" value="ThiF_fam2"/>
</dbReference>
<feature type="domain" description="THIF-type NAD/FAD binding fold" evidence="1">
    <location>
        <begin position="75"/>
        <end position="272"/>
    </location>
</feature>
<protein>
    <submittedName>
        <fullName evidence="3">Sulfur carrier protein ThiS adenylyltransferase ThiF</fullName>
    </submittedName>
</protein>
<dbReference type="InterPro" id="IPR000594">
    <property type="entry name" value="ThiF_NAD_FAD-bd"/>
</dbReference>
<reference evidence="3 4" key="1">
    <citation type="submission" date="2018-03" db="EMBL/GenBank/DDBJ databases">
        <title>The uncultured portion of the human microbiome is neutrally assembled.</title>
        <authorList>
            <person name="Jeraldo P."/>
            <person name="Boardman L."/>
            <person name="White B.A."/>
            <person name="Nelson H."/>
            <person name="Goldenfeld N."/>
            <person name="Chia N."/>
        </authorList>
    </citation>
    <scope>NUCLEOTIDE SEQUENCE [LARGE SCALE GENOMIC DNA]</scope>
    <source>
        <strain evidence="3">CIM:MAG 903</strain>
    </source>
</reference>
<name>A0A316MD81_9CLOT</name>
<evidence type="ECO:0000259" key="2">
    <source>
        <dbReference type="Pfam" id="PF14453"/>
    </source>
</evidence>
<feature type="domain" description="ThiS-like ubiquitin" evidence="2">
    <location>
        <begin position="2"/>
        <end position="62"/>
    </location>
</feature>
<sequence>MINVYVNGKETRIKNQNLHGFLNNDDNNFNYDSSSLIIINGFQTNENMWLKDGDYITIIKKGVMPSKDELEQMLCARHTPKVYDKVKIARVAIAGLGGLGSNIAIELARTGVGTLHLIDFDIVEPSNLNRQNYLIKHLGMFKTEALRQQIQEINPYVSVIVDTIRVDEDNIKRLFVNDQYICEAFDNPESKAMLVNNIMECYPQKKIVAASGMAGYESSNLVCTKRVMKNLYICGDGTTEAKVGRGLMAPRVSICAAHQANMILRLIIGEEEP</sequence>
<gene>
    <name evidence="3" type="ORF">DBY38_00250</name>
</gene>
<dbReference type="GO" id="GO:0061504">
    <property type="term" value="P:cyclic threonylcarbamoyladenosine biosynthetic process"/>
    <property type="evidence" value="ECO:0007669"/>
    <property type="project" value="TreeGrafter"/>
</dbReference>
<dbReference type="SUPFAM" id="SSF69572">
    <property type="entry name" value="Activating enzymes of the ubiquitin-like proteins"/>
    <property type="match status" value="1"/>
</dbReference>
<comment type="caution">
    <text evidence="3">The sequence shown here is derived from an EMBL/GenBank/DDBJ whole genome shotgun (WGS) entry which is preliminary data.</text>
</comment>
<dbReference type="Proteomes" id="UP000246114">
    <property type="component" value="Unassembled WGS sequence"/>
</dbReference>
<dbReference type="InterPro" id="IPR045886">
    <property type="entry name" value="ThiF/MoeB/HesA"/>
</dbReference>
<dbReference type="AlphaFoldDB" id="A0A316MD81"/>
<accession>A0A316MD81</accession>
<keyword evidence="3" id="KW-0808">Transferase</keyword>
<dbReference type="GO" id="GO:0016779">
    <property type="term" value="F:nucleotidyltransferase activity"/>
    <property type="evidence" value="ECO:0007669"/>
    <property type="project" value="UniProtKB-KW"/>
</dbReference>
<proteinExistence type="predicted"/>
<dbReference type="NCBIfam" id="TIGR02354">
    <property type="entry name" value="thiF_fam2"/>
    <property type="match status" value="1"/>
</dbReference>
<evidence type="ECO:0000313" key="4">
    <source>
        <dbReference type="Proteomes" id="UP000246114"/>
    </source>
</evidence>
<evidence type="ECO:0000259" key="1">
    <source>
        <dbReference type="Pfam" id="PF00899"/>
    </source>
</evidence>
<dbReference type="PANTHER" id="PTHR43267">
    <property type="entry name" value="TRNA THREONYLCARBAMOYLADENOSINE DEHYDRATASE"/>
    <property type="match status" value="1"/>
</dbReference>
<evidence type="ECO:0000313" key="3">
    <source>
        <dbReference type="EMBL" id="PWL55758.1"/>
    </source>
</evidence>
<dbReference type="Pfam" id="PF00899">
    <property type="entry name" value="ThiF"/>
    <property type="match status" value="1"/>
</dbReference>
<dbReference type="EMBL" id="QAMZ01000003">
    <property type="protein sequence ID" value="PWL55758.1"/>
    <property type="molecule type" value="Genomic_DNA"/>
</dbReference>
<dbReference type="GO" id="GO:0061503">
    <property type="term" value="F:tRNA threonylcarbamoyladenosine dehydratase"/>
    <property type="evidence" value="ECO:0007669"/>
    <property type="project" value="TreeGrafter"/>
</dbReference>
<organism evidence="3 4">
    <name type="scientific">Clostridium cadaveris</name>
    <dbReference type="NCBI Taxonomy" id="1529"/>
    <lineage>
        <taxon>Bacteria</taxon>
        <taxon>Bacillati</taxon>
        <taxon>Bacillota</taxon>
        <taxon>Clostridia</taxon>
        <taxon>Eubacteriales</taxon>
        <taxon>Clostridiaceae</taxon>
        <taxon>Clostridium</taxon>
    </lineage>
</organism>
<dbReference type="InterPro" id="IPR032726">
    <property type="entry name" value="ThiS-like_dom"/>
</dbReference>
<dbReference type="NCBIfam" id="NF006395">
    <property type="entry name" value="PRK08644.1"/>
    <property type="match status" value="1"/>
</dbReference>
<dbReference type="PANTHER" id="PTHR43267:SF3">
    <property type="entry name" value="THIF PROTEIN"/>
    <property type="match status" value="1"/>
</dbReference>
<keyword evidence="3" id="KW-0548">Nucleotidyltransferase</keyword>